<keyword evidence="2" id="KW-0346">Stress response</keyword>
<dbReference type="Proteomes" id="UP000507245">
    <property type="component" value="Unassembled WGS sequence"/>
</dbReference>
<feature type="compositionally biased region" description="Basic and acidic residues" evidence="7">
    <location>
        <begin position="480"/>
        <end position="489"/>
    </location>
</feature>
<dbReference type="SMART" id="SM00415">
    <property type="entry name" value="HSF"/>
    <property type="match status" value="1"/>
</dbReference>
<dbReference type="InterPro" id="IPR036388">
    <property type="entry name" value="WH-like_DNA-bd_sf"/>
</dbReference>
<dbReference type="InterPro" id="IPR036390">
    <property type="entry name" value="WH_DNA-bd_sf"/>
</dbReference>
<dbReference type="AlphaFoldDB" id="A0A6J5VWH0"/>
<dbReference type="PANTHER" id="PTHR10015:SF377">
    <property type="entry name" value="HEAT STRESS TRANSCRIPTION FACTOR A-5"/>
    <property type="match status" value="1"/>
</dbReference>
<feature type="domain" description="HSF-type DNA-binding" evidence="8">
    <location>
        <begin position="12"/>
        <end position="183"/>
    </location>
</feature>
<keyword evidence="6" id="KW-0175">Coiled coil</keyword>
<feature type="region of interest" description="Disordered" evidence="7">
    <location>
        <begin position="518"/>
        <end position="561"/>
    </location>
</feature>
<dbReference type="OrthoDB" id="60033at2759"/>
<dbReference type="Gene3D" id="1.10.10.10">
    <property type="entry name" value="Winged helix-like DNA-binding domain superfamily/Winged helix DNA-binding domain"/>
    <property type="match status" value="1"/>
</dbReference>
<sequence>MEGASTAGGGGGPAPFLLKTYDMVDDSATDEIVSWSTNKKSFVVWNPPEFARLLLPTYFKHNNFSSFIRQLNTYFEKKDIAFNHKTFTKSLAIHMKFGLLKGFWLPVEPLDTGGRATVELSGMCQQNVQMGLGHSVVSYPRYPTLKDETRLQGFRKIDPERWEFANEDFIQDQKHLLKNIHRRKPIHSHSNPQGSMVDPERAALDDEIEKLSHDKATLEANISRFKQQRSDAKLQLEDLTQRVNSMEQRQKDLLKFLDKNVQNPTFVEHLTRKIEAMDISACNKKRRLPDVDHLQPVVENSFVDNQSSSRSEFGNIFHQDFSSKLRLELSPAVSDINLVSRSTQSSNEDGYSPTRKISEELKGVQKRTEGLLFAPETLELSDTGTSFAFKMDSLLSRKALTVGNPRLHSLQPGLSSNEEGDGQISCQLKLTLASSPLQVNSSPHSATIPQVGQDISKSLASGLNAIGKESDIRAFTNKNPADEDMHKTCSQEATNNNQGPPPAPVRVNDVFWEQFLTERPGCSENEEASSNYRGNPYDEQDDGRLGHGMSRSAKDAETLTL</sequence>
<gene>
    <name evidence="9" type="ORF">ORAREDHAP_LOCUS2770</name>
</gene>
<dbReference type="GO" id="GO:0005634">
    <property type="term" value="C:nucleus"/>
    <property type="evidence" value="ECO:0007669"/>
    <property type="project" value="UniProtKB-SubCell"/>
</dbReference>
<evidence type="ECO:0000256" key="7">
    <source>
        <dbReference type="SAM" id="MobiDB-lite"/>
    </source>
</evidence>
<dbReference type="PRINTS" id="PR00056">
    <property type="entry name" value="HSFDOMAIN"/>
</dbReference>
<dbReference type="Pfam" id="PF00447">
    <property type="entry name" value="HSF_DNA-bind"/>
    <property type="match status" value="1"/>
</dbReference>
<dbReference type="GO" id="GO:0006357">
    <property type="term" value="P:regulation of transcription by RNA polymerase II"/>
    <property type="evidence" value="ECO:0007669"/>
    <property type="project" value="TreeGrafter"/>
</dbReference>
<dbReference type="EMBL" id="CAEKKB010000001">
    <property type="protein sequence ID" value="CAB4293700.1"/>
    <property type="molecule type" value="Genomic_DNA"/>
</dbReference>
<proteinExistence type="inferred from homology"/>
<protein>
    <recommendedName>
        <fullName evidence="8">HSF-type DNA-binding domain-containing protein</fullName>
    </recommendedName>
</protein>
<dbReference type="InterPro" id="IPR000232">
    <property type="entry name" value="HSF_DNA-bd"/>
</dbReference>
<comment type="similarity">
    <text evidence="5">Belongs to the HSF family.</text>
</comment>
<keyword evidence="10" id="KW-1185">Reference proteome</keyword>
<keyword evidence="4" id="KW-0539">Nucleus</keyword>
<feature type="compositionally biased region" description="Basic and acidic residues" evidence="7">
    <location>
        <begin position="552"/>
        <end position="561"/>
    </location>
</feature>
<evidence type="ECO:0000313" key="10">
    <source>
        <dbReference type="Proteomes" id="UP000507245"/>
    </source>
</evidence>
<feature type="region of interest" description="Disordered" evidence="7">
    <location>
        <begin position="478"/>
        <end position="504"/>
    </location>
</feature>
<accession>A0A6J5VWH0</accession>
<dbReference type="GO" id="GO:0034605">
    <property type="term" value="P:cellular response to heat"/>
    <property type="evidence" value="ECO:0007669"/>
    <property type="project" value="TreeGrafter"/>
</dbReference>
<feature type="coiled-coil region" evidence="6">
    <location>
        <begin position="201"/>
        <end position="249"/>
    </location>
</feature>
<evidence type="ECO:0000256" key="3">
    <source>
        <dbReference type="ARBA" id="ARBA00023125"/>
    </source>
</evidence>
<evidence type="ECO:0000313" key="9">
    <source>
        <dbReference type="EMBL" id="CAB4293700.1"/>
    </source>
</evidence>
<evidence type="ECO:0000256" key="5">
    <source>
        <dbReference type="RuleBase" id="RU004020"/>
    </source>
</evidence>
<dbReference type="GO" id="GO:0003700">
    <property type="term" value="F:DNA-binding transcription factor activity"/>
    <property type="evidence" value="ECO:0007669"/>
    <property type="project" value="InterPro"/>
</dbReference>
<evidence type="ECO:0000259" key="8">
    <source>
        <dbReference type="SMART" id="SM00415"/>
    </source>
</evidence>
<reference evidence="10" key="1">
    <citation type="journal article" date="2020" name="Genome Biol.">
        <title>Gamete binning: chromosome-level and haplotype-resolved genome assembly enabled by high-throughput single-cell sequencing of gamete genomes.</title>
        <authorList>
            <person name="Campoy J.A."/>
            <person name="Sun H."/>
            <person name="Goel M."/>
            <person name="Jiao W.-B."/>
            <person name="Folz-Donahue K."/>
            <person name="Wang N."/>
            <person name="Rubio M."/>
            <person name="Liu C."/>
            <person name="Kukat C."/>
            <person name="Ruiz D."/>
            <person name="Huettel B."/>
            <person name="Schneeberger K."/>
        </authorList>
    </citation>
    <scope>NUCLEOTIDE SEQUENCE [LARGE SCALE GENOMIC DNA]</scope>
    <source>
        <strain evidence="10">cv. Rojo Pasion</strain>
    </source>
</reference>
<keyword evidence="3" id="KW-0238">DNA-binding</keyword>
<evidence type="ECO:0000256" key="1">
    <source>
        <dbReference type="ARBA" id="ARBA00004123"/>
    </source>
</evidence>
<dbReference type="SUPFAM" id="SSF46785">
    <property type="entry name" value="Winged helix' DNA-binding domain"/>
    <property type="match status" value="1"/>
</dbReference>
<dbReference type="GO" id="GO:0000978">
    <property type="term" value="F:RNA polymerase II cis-regulatory region sequence-specific DNA binding"/>
    <property type="evidence" value="ECO:0007669"/>
    <property type="project" value="TreeGrafter"/>
</dbReference>
<comment type="subcellular location">
    <subcellularLocation>
        <location evidence="1">Nucleus</location>
    </subcellularLocation>
</comment>
<evidence type="ECO:0000256" key="2">
    <source>
        <dbReference type="ARBA" id="ARBA00023016"/>
    </source>
</evidence>
<evidence type="ECO:0000256" key="6">
    <source>
        <dbReference type="SAM" id="Coils"/>
    </source>
</evidence>
<name>A0A6J5VWH0_PRUAR</name>
<dbReference type="PANTHER" id="PTHR10015">
    <property type="entry name" value="HEAT SHOCK TRANSCRIPTION FACTOR"/>
    <property type="match status" value="1"/>
</dbReference>
<organism evidence="9 10">
    <name type="scientific">Prunus armeniaca</name>
    <name type="common">Apricot</name>
    <name type="synonym">Armeniaca vulgaris</name>
    <dbReference type="NCBI Taxonomy" id="36596"/>
    <lineage>
        <taxon>Eukaryota</taxon>
        <taxon>Viridiplantae</taxon>
        <taxon>Streptophyta</taxon>
        <taxon>Embryophyta</taxon>
        <taxon>Tracheophyta</taxon>
        <taxon>Spermatophyta</taxon>
        <taxon>Magnoliopsida</taxon>
        <taxon>eudicotyledons</taxon>
        <taxon>Gunneridae</taxon>
        <taxon>Pentapetalae</taxon>
        <taxon>rosids</taxon>
        <taxon>fabids</taxon>
        <taxon>Rosales</taxon>
        <taxon>Rosaceae</taxon>
        <taxon>Amygdaloideae</taxon>
        <taxon>Amygdaleae</taxon>
        <taxon>Prunus</taxon>
    </lineage>
</organism>
<evidence type="ECO:0000256" key="4">
    <source>
        <dbReference type="ARBA" id="ARBA00023242"/>
    </source>
</evidence>